<organism evidence="1 2">
    <name type="scientific">Polyangium fumosum</name>
    <dbReference type="NCBI Taxonomy" id="889272"/>
    <lineage>
        <taxon>Bacteria</taxon>
        <taxon>Pseudomonadati</taxon>
        <taxon>Myxococcota</taxon>
        <taxon>Polyangia</taxon>
        <taxon>Polyangiales</taxon>
        <taxon>Polyangiaceae</taxon>
        <taxon>Polyangium</taxon>
    </lineage>
</organism>
<comment type="caution">
    <text evidence="1">The sequence shown here is derived from an EMBL/GenBank/DDBJ whole genome shotgun (WGS) entry which is preliminary data.</text>
</comment>
<dbReference type="Pfam" id="PF19991">
    <property type="entry name" value="HMA_2"/>
    <property type="match status" value="1"/>
</dbReference>
<dbReference type="Proteomes" id="UP000309215">
    <property type="component" value="Unassembled WGS sequence"/>
</dbReference>
<sequence>MIPSEQWSELVHSLPRRVRLRSRAIVGQRDACLRVAEKLAMMDPSCERVEVRPWTGSVIVEREDGTLDAEAVRVMLERLVADERDEQGRKLTDLGHEALPGPTRVAKAVAHAFAEINGDVRSALDHRADLGTLMPVLFFSLGLVEIGVTRKLPAPAWFNLVWWSIRSFMTFNAGAVEQEGRAVAADGGLD</sequence>
<dbReference type="EMBL" id="SSMQ01000038">
    <property type="protein sequence ID" value="TKD01697.1"/>
    <property type="molecule type" value="Genomic_DNA"/>
</dbReference>
<protein>
    <submittedName>
        <fullName evidence="1">Uncharacterized protein</fullName>
    </submittedName>
</protein>
<reference evidence="1 2" key="1">
    <citation type="submission" date="2019-04" db="EMBL/GenBank/DDBJ databases">
        <authorList>
            <person name="Li Y."/>
            <person name="Wang J."/>
        </authorList>
    </citation>
    <scope>NUCLEOTIDE SEQUENCE [LARGE SCALE GENOMIC DNA]</scope>
    <source>
        <strain evidence="1 2">DSM 14668</strain>
    </source>
</reference>
<dbReference type="RefSeq" id="WP_136932647.1">
    <property type="nucleotide sequence ID" value="NZ_SSMQ01000038.1"/>
</dbReference>
<evidence type="ECO:0000313" key="1">
    <source>
        <dbReference type="EMBL" id="TKD01697.1"/>
    </source>
</evidence>
<evidence type="ECO:0000313" key="2">
    <source>
        <dbReference type="Proteomes" id="UP000309215"/>
    </source>
</evidence>
<accession>A0A4U1J3U6</accession>
<gene>
    <name evidence="1" type="ORF">E8A74_30600</name>
</gene>
<dbReference type="AlphaFoldDB" id="A0A4U1J3U6"/>
<name>A0A4U1J3U6_9BACT</name>
<dbReference type="OrthoDB" id="5519268at2"/>
<keyword evidence="2" id="KW-1185">Reference proteome</keyword>
<proteinExistence type="predicted"/>